<evidence type="ECO:0000259" key="5">
    <source>
        <dbReference type="Pfam" id="PF00149"/>
    </source>
</evidence>
<dbReference type="GO" id="GO:0046872">
    <property type="term" value="F:metal ion binding"/>
    <property type="evidence" value="ECO:0007669"/>
    <property type="project" value="UniProtKB-KW"/>
</dbReference>
<organism evidence="6 7">
    <name type="scientific">Candidatus Scybalenecus merdavium</name>
    <dbReference type="NCBI Taxonomy" id="2840939"/>
    <lineage>
        <taxon>Bacteria</taxon>
        <taxon>Bacillati</taxon>
        <taxon>Bacillota</taxon>
        <taxon>Clostridia</taxon>
        <taxon>Eubacteriales</taxon>
        <taxon>Oscillospiraceae</taxon>
        <taxon>Oscillospiraceae incertae sedis</taxon>
        <taxon>Candidatus Scybalenecus</taxon>
    </lineage>
</organism>
<dbReference type="Proteomes" id="UP000824125">
    <property type="component" value="Unassembled WGS sequence"/>
</dbReference>
<sequence length="458" mass="51832">MLKFYQITDLHYYPARELHACGEAWEKRAKYDQKCLAESEAIIDAAFAYLANDRDTDIVLITGDVVCDGELVGHRSLARKLKMLAESGKKIFLITASHDIRPDPKGYSEEKGEYVVECADKAQLFDIYYDFGLRDALSIHKATNSYCAQLERGYRILMLNDDRQGWGADNYGFSKDQLEWAQTQIDAAKAAGDRMLAVCHHPLLPPAKLYKAFSPFEMIDDSENVAAFLADNGIQLLFTGHTHMQSINYFDSPAGNRLYEINTACLTAYPSPIRKMELQGNTLKVTTKHLETIDYDLQAKPYMLYLKEHFDFMLNDILDAAAHDIDRFCELGESFSLKKEKSEKFKVPLHMLGQLLDRLTFKKAGRLLGVLPKIAPRMYDVRIRDFLLTLVNNLYGGTRNFAPGSAEYDAFMAVADRLFQIAPAGSLKEMYKTTLRPVLSDILYNANGLDSNDTLIAL</sequence>
<reference evidence="6" key="1">
    <citation type="submission" date="2020-10" db="EMBL/GenBank/DDBJ databases">
        <authorList>
            <person name="Gilroy R."/>
        </authorList>
    </citation>
    <scope>NUCLEOTIDE SEQUENCE</scope>
    <source>
        <strain evidence="6">CHK176-6737</strain>
    </source>
</reference>
<dbReference type="PANTHER" id="PTHR42988:SF2">
    <property type="entry name" value="CYCLIC NUCLEOTIDE PHOSPHODIESTERASE CBUA0032-RELATED"/>
    <property type="match status" value="1"/>
</dbReference>
<reference evidence="6" key="2">
    <citation type="journal article" date="2021" name="PeerJ">
        <title>Extensive microbial diversity within the chicken gut microbiome revealed by metagenomics and culture.</title>
        <authorList>
            <person name="Gilroy R."/>
            <person name="Ravi A."/>
            <person name="Getino M."/>
            <person name="Pursley I."/>
            <person name="Horton D.L."/>
            <person name="Alikhan N.F."/>
            <person name="Baker D."/>
            <person name="Gharbi K."/>
            <person name="Hall N."/>
            <person name="Watson M."/>
            <person name="Adriaenssens E.M."/>
            <person name="Foster-Nyarko E."/>
            <person name="Jarju S."/>
            <person name="Secka A."/>
            <person name="Antonio M."/>
            <person name="Oren A."/>
            <person name="Chaudhuri R.R."/>
            <person name="La Ragione R."/>
            <person name="Hildebrand F."/>
            <person name="Pallen M.J."/>
        </authorList>
    </citation>
    <scope>NUCLEOTIDE SEQUENCE</scope>
    <source>
        <strain evidence="6">CHK176-6737</strain>
    </source>
</reference>
<evidence type="ECO:0000256" key="3">
    <source>
        <dbReference type="ARBA" id="ARBA00023004"/>
    </source>
</evidence>
<feature type="domain" description="Calcineurin-like phosphoesterase" evidence="5">
    <location>
        <begin position="2"/>
        <end position="244"/>
    </location>
</feature>
<comment type="caution">
    <text evidence="6">The sequence shown here is derived from an EMBL/GenBank/DDBJ whole genome shotgun (WGS) entry which is preliminary data.</text>
</comment>
<dbReference type="SUPFAM" id="SSF56300">
    <property type="entry name" value="Metallo-dependent phosphatases"/>
    <property type="match status" value="1"/>
</dbReference>
<dbReference type="PANTHER" id="PTHR42988">
    <property type="entry name" value="PHOSPHOHYDROLASE"/>
    <property type="match status" value="1"/>
</dbReference>
<evidence type="ECO:0000256" key="2">
    <source>
        <dbReference type="ARBA" id="ARBA00022801"/>
    </source>
</evidence>
<name>A0A9D1MTF0_9FIRM</name>
<comment type="similarity">
    <text evidence="4">Belongs to the cyclic nucleotide phosphodiesterase class-III family.</text>
</comment>
<protein>
    <submittedName>
        <fullName evidence="6">Metallophosphoesterase</fullName>
    </submittedName>
</protein>
<dbReference type="EMBL" id="DVNM01000008">
    <property type="protein sequence ID" value="HIU68662.1"/>
    <property type="molecule type" value="Genomic_DNA"/>
</dbReference>
<dbReference type="GO" id="GO:0016787">
    <property type="term" value="F:hydrolase activity"/>
    <property type="evidence" value="ECO:0007669"/>
    <property type="project" value="UniProtKB-KW"/>
</dbReference>
<evidence type="ECO:0000256" key="1">
    <source>
        <dbReference type="ARBA" id="ARBA00022723"/>
    </source>
</evidence>
<keyword evidence="3" id="KW-0408">Iron</keyword>
<keyword evidence="1" id="KW-0479">Metal-binding</keyword>
<gene>
    <name evidence="6" type="ORF">IAD23_01720</name>
</gene>
<proteinExistence type="inferred from homology"/>
<dbReference type="InterPro" id="IPR050884">
    <property type="entry name" value="CNP_phosphodiesterase-III"/>
</dbReference>
<evidence type="ECO:0000313" key="6">
    <source>
        <dbReference type="EMBL" id="HIU68662.1"/>
    </source>
</evidence>
<evidence type="ECO:0000313" key="7">
    <source>
        <dbReference type="Proteomes" id="UP000824125"/>
    </source>
</evidence>
<evidence type="ECO:0000256" key="4">
    <source>
        <dbReference type="ARBA" id="ARBA00025742"/>
    </source>
</evidence>
<accession>A0A9D1MTF0</accession>
<dbReference type="InterPro" id="IPR029052">
    <property type="entry name" value="Metallo-depent_PP-like"/>
</dbReference>
<keyword evidence="2" id="KW-0378">Hydrolase</keyword>
<dbReference type="AlphaFoldDB" id="A0A9D1MTF0"/>
<dbReference type="InterPro" id="IPR004843">
    <property type="entry name" value="Calcineurin-like_PHP"/>
</dbReference>
<dbReference type="Gene3D" id="3.60.21.10">
    <property type="match status" value="1"/>
</dbReference>
<dbReference type="Pfam" id="PF00149">
    <property type="entry name" value="Metallophos"/>
    <property type="match status" value="1"/>
</dbReference>